<feature type="transmembrane region" description="Helical" evidence="6">
    <location>
        <begin position="344"/>
        <end position="363"/>
    </location>
</feature>
<comment type="caution">
    <text evidence="7">The sequence shown here is derived from an EMBL/GenBank/DDBJ whole genome shotgun (WGS) entry which is preliminary data.</text>
</comment>
<name>A0A6L9STP0_9BIFI</name>
<feature type="transmembrane region" description="Helical" evidence="6">
    <location>
        <begin position="315"/>
        <end position="338"/>
    </location>
</feature>
<evidence type="ECO:0000313" key="8">
    <source>
        <dbReference type="Proteomes" id="UP000483293"/>
    </source>
</evidence>
<feature type="transmembrane region" description="Helical" evidence="6">
    <location>
        <begin position="80"/>
        <end position="102"/>
    </location>
</feature>
<reference evidence="7 8" key="1">
    <citation type="submission" date="2019-10" db="EMBL/GenBank/DDBJ databases">
        <title>Bifidobacterium from non-human primates.</title>
        <authorList>
            <person name="Modesto M."/>
        </authorList>
    </citation>
    <scope>NUCLEOTIDE SEQUENCE [LARGE SCALE GENOMIC DNA]</scope>
    <source>
        <strain evidence="7 8">SMA15</strain>
    </source>
</reference>
<feature type="transmembrane region" description="Helical" evidence="6">
    <location>
        <begin position="135"/>
        <end position="154"/>
    </location>
</feature>
<feature type="transmembrane region" description="Helical" evidence="6">
    <location>
        <begin position="20"/>
        <end position="41"/>
    </location>
</feature>
<proteinExistence type="predicted"/>
<sequence>MLINRILGLAVRGEYTTITTYTNLLQTAVNLGLCFAYAPMMKKYGKEVAKHNISLLIWLQALLYAAVFACIGVVCRQYDVSAMLVLGWLQIINNQVVFLALIDDIRFRNKVLLLSAFIYAIVNIGQMILGFRELHLVIVILCGKTLLEAVICSLHSRLLILDRKLFDRNAMMDTLKYGVPTALLATLILLNYNVDVYVLNYFHASSVQVGIYGVAYSLANMLWFIPDAFKELVYNKSARGNAARETVVLVMVNMCICAVICVGFAVFGEAFLGIMYGDEYRVAFPTVMTVFIGILPMVAFKLIHPIYVNEGKSLIVVGLLSVSVVANIVMACFLVPLYAAFGAALATVGSYTVCGLLFSMKFLKDYHLKIRTGFSDCLELIHRYAKR</sequence>
<dbReference type="PANTHER" id="PTHR30250:SF11">
    <property type="entry name" value="O-ANTIGEN TRANSPORTER-RELATED"/>
    <property type="match status" value="1"/>
</dbReference>
<comment type="subcellular location">
    <subcellularLocation>
        <location evidence="1">Cell membrane</location>
        <topology evidence="1">Multi-pass membrane protein</topology>
    </subcellularLocation>
</comment>
<dbReference type="RefSeq" id="WP_163196848.1">
    <property type="nucleotide sequence ID" value="NZ_WHZV01000003.1"/>
</dbReference>
<feature type="transmembrane region" description="Helical" evidence="6">
    <location>
        <begin position="53"/>
        <end position="74"/>
    </location>
</feature>
<dbReference type="Proteomes" id="UP000483293">
    <property type="component" value="Unassembled WGS sequence"/>
</dbReference>
<gene>
    <name evidence="7" type="ORF">GFD21_05025</name>
</gene>
<feature type="transmembrane region" description="Helical" evidence="6">
    <location>
        <begin position="175"/>
        <end position="194"/>
    </location>
</feature>
<evidence type="ECO:0000313" key="7">
    <source>
        <dbReference type="EMBL" id="NEG55143.1"/>
    </source>
</evidence>
<evidence type="ECO:0000256" key="1">
    <source>
        <dbReference type="ARBA" id="ARBA00004651"/>
    </source>
</evidence>
<feature type="transmembrane region" description="Helical" evidence="6">
    <location>
        <begin position="246"/>
        <end position="276"/>
    </location>
</feature>
<feature type="transmembrane region" description="Helical" evidence="6">
    <location>
        <begin position="282"/>
        <end position="303"/>
    </location>
</feature>
<keyword evidence="5 6" id="KW-0472">Membrane</keyword>
<evidence type="ECO:0008006" key="9">
    <source>
        <dbReference type="Google" id="ProtNLM"/>
    </source>
</evidence>
<dbReference type="AlphaFoldDB" id="A0A6L9STP0"/>
<evidence type="ECO:0000256" key="6">
    <source>
        <dbReference type="SAM" id="Phobius"/>
    </source>
</evidence>
<keyword evidence="2" id="KW-1003">Cell membrane</keyword>
<dbReference type="PANTHER" id="PTHR30250">
    <property type="entry name" value="PST FAMILY PREDICTED COLANIC ACID TRANSPORTER"/>
    <property type="match status" value="1"/>
</dbReference>
<protein>
    <recommendedName>
        <fullName evidence="9">Oligosaccharide flippase family protein</fullName>
    </recommendedName>
</protein>
<keyword evidence="3 6" id="KW-0812">Transmembrane</keyword>
<keyword evidence="8" id="KW-1185">Reference proteome</keyword>
<evidence type="ECO:0000256" key="3">
    <source>
        <dbReference type="ARBA" id="ARBA00022692"/>
    </source>
</evidence>
<evidence type="ECO:0000256" key="5">
    <source>
        <dbReference type="ARBA" id="ARBA00023136"/>
    </source>
</evidence>
<evidence type="ECO:0000256" key="2">
    <source>
        <dbReference type="ARBA" id="ARBA00022475"/>
    </source>
</evidence>
<feature type="transmembrane region" description="Helical" evidence="6">
    <location>
        <begin position="206"/>
        <end position="225"/>
    </location>
</feature>
<organism evidence="7 8">
    <name type="scientific">Bifidobacterium platyrrhinorum</name>
    <dbReference type="NCBI Taxonomy" id="2661628"/>
    <lineage>
        <taxon>Bacteria</taxon>
        <taxon>Bacillati</taxon>
        <taxon>Actinomycetota</taxon>
        <taxon>Actinomycetes</taxon>
        <taxon>Bifidobacteriales</taxon>
        <taxon>Bifidobacteriaceae</taxon>
        <taxon>Bifidobacterium</taxon>
    </lineage>
</organism>
<dbReference type="EMBL" id="WHZV01000003">
    <property type="protein sequence ID" value="NEG55143.1"/>
    <property type="molecule type" value="Genomic_DNA"/>
</dbReference>
<feature type="transmembrane region" description="Helical" evidence="6">
    <location>
        <begin position="111"/>
        <end position="129"/>
    </location>
</feature>
<dbReference type="GO" id="GO:0005886">
    <property type="term" value="C:plasma membrane"/>
    <property type="evidence" value="ECO:0007669"/>
    <property type="project" value="UniProtKB-SubCell"/>
</dbReference>
<dbReference type="InterPro" id="IPR050833">
    <property type="entry name" value="Poly_Biosynth_Transport"/>
</dbReference>
<keyword evidence="4 6" id="KW-1133">Transmembrane helix</keyword>
<evidence type="ECO:0000256" key="4">
    <source>
        <dbReference type="ARBA" id="ARBA00022989"/>
    </source>
</evidence>
<accession>A0A6L9STP0</accession>